<comment type="caution">
    <text evidence="1">The sequence shown here is derived from an EMBL/GenBank/DDBJ whole genome shotgun (WGS) entry which is preliminary data.</text>
</comment>
<gene>
    <name evidence="1" type="ORF">Pmani_032256</name>
</gene>
<protein>
    <submittedName>
        <fullName evidence="1">Uncharacterized protein</fullName>
    </submittedName>
</protein>
<keyword evidence="2" id="KW-1185">Reference proteome</keyword>
<dbReference type="Proteomes" id="UP001292094">
    <property type="component" value="Unassembled WGS sequence"/>
</dbReference>
<organism evidence="1 2">
    <name type="scientific">Petrolisthes manimaculis</name>
    <dbReference type="NCBI Taxonomy" id="1843537"/>
    <lineage>
        <taxon>Eukaryota</taxon>
        <taxon>Metazoa</taxon>
        <taxon>Ecdysozoa</taxon>
        <taxon>Arthropoda</taxon>
        <taxon>Crustacea</taxon>
        <taxon>Multicrustacea</taxon>
        <taxon>Malacostraca</taxon>
        <taxon>Eumalacostraca</taxon>
        <taxon>Eucarida</taxon>
        <taxon>Decapoda</taxon>
        <taxon>Pleocyemata</taxon>
        <taxon>Anomura</taxon>
        <taxon>Galatheoidea</taxon>
        <taxon>Porcellanidae</taxon>
        <taxon>Petrolisthes</taxon>
    </lineage>
</organism>
<accession>A0AAE1NU49</accession>
<evidence type="ECO:0000313" key="1">
    <source>
        <dbReference type="EMBL" id="KAK4295171.1"/>
    </source>
</evidence>
<name>A0AAE1NU49_9EUCA</name>
<reference evidence="1" key="1">
    <citation type="submission" date="2023-11" db="EMBL/GenBank/DDBJ databases">
        <title>Genome assemblies of two species of porcelain crab, Petrolisthes cinctipes and Petrolisthes manimaculis (Anomura: Porcellanidae).</title>
        <authorList>
            <person name="Angst P."/>
        </authorList>
    </citation>
    <scope>NUCLEOTIDE SEQUENCE</scope>
    <source>
        <strain evidence="1">PB745_02</strain>
        <tissue evidence="1">Gill</tissue>
    </source>
</reference>
<evidence type="ECO:0000313" key="2">
    <source>
        <dbReference type="Proteomes" id="UP001292094"/>
    </source>
</evidence>
<proteinExistence type="predicted"/>
<dbReference type="AlphaFoldDB" id="A0AAE1NU49"/>
<sequence length="124" mass="14510">MFLAKTSYRAEVHFQAGRELVRVLFQSSVMPVERDTFFHRPRLVRSKTDRVDAEAVNLRRHDYLCWPWVTGEDMVAEGVGSVGLVRILEKALHLVHHNTRDIWRPAYHVHPPSEHHKSLLDPRP</sequence>
<dbReference type="EMBL" id="JAWZYT010004132">
    <property type="protein sequence ID" value="KAK4295171.1"/>
    <property type="molecule type" value="Genomic_DNA"/>
</dbReference>